<evidence type="ECO:0000313" key="3">
    <source>
        <dbReference type="Proteomes" id="UP000053370"/>
    </source>
</evidence>
<feature type="domain" description="Nucleotidyl transferase" evidence="1">
    <location>
        <begin position="11"/>
        <end position="237"/>
    </location>
</feature>
<reference evidence="2" key="1">
    <citation type="journal article" date="2015" name="Genome Announc.">
        <title>Draft Genome Sequence of Anaerolineae Strain TC1, a Novel Isolate from a Methanogenic Wastewater Treatment System.</title>
        <authorList>
            <person name="Matsuura N."/>
            <person name="Tourlousse D.M."/>
            <person name="Sun L."/>
            <person name="Toyonaga M."/>
            <person name="Kuroda K."/>
            <person name="Ohashi A."/>
            <person name="Cruz R."/>
            <person name="Yamaguchi T."/>
            <person name="Sekiguchi Y."/>
        </authorList>
    </citation>
    <scope>NUCLEOTIDE SEQUENCE [LARGE SCALE GENOMIC DNA]</scope>
    <source>
        <strain evidence="2">TC1</strain>
    </source>
</reference>
<dbReference type="Gene3D" id="3.90.550.10">
    <property type="entry name" value="Spore Coat Polysaccharide Biosynthesis Protein SpsA, Chain A"/>
    <property type="match status" value="1"/>
</dbReference>
<dbReference type="STRING" id="1678840.ATC1_11234"/>
<name>A0A0K8P9H3_9CHLR</name>
<accession>A0A0K8P9H3</accession>
<dbReference type="InterPro" id="IPR050486">
    <property type="entry name" value="Mannose-1P_guanyltransferase"/>
</dbReference>
<dbReference type="InterPro" id="IPR005835">
    <property type="entry name" value="NTP_transferase_dom"/>
</dbReference>
<proteinExistence type="predicted"/>
<organism evidence="2">
    <name type="scientific">Flexilinea flocculi</name>
    <dbReference type="NCBI Taxonomy" id="1678840"/>
    <lineage>
        <taxon>Bacteria</taxon>
        <taxon>Bacillati</taxon>
        <taxon>Chloroflexota</taxon>
        <taxon>Anaerolineae</taxon>
        <taxon>Anaerolineales</taxon>
        <taxon>Anaerolineaceae</taxon>
        <taxon>Flexilinea</taxon>
    </lineage>
</organism>
<dbReference type="EMBL" id="DF968179">
    <property type="protein sequence ID" value="GAP39307.1"/>
    <property type="molecule type" value="Genomic_DNA"/>
</dbReference>
<gene>
    <name evidence="2" type="ORF">ATC1_11234</name>
</gene>
<dbReference type="Gene3D" id="2.160.10.10">
    <property type="entry name" value="Hexapeptide repeat proteins"/>
    <property type="match status" value="1"/>
</dbReference>
<dbReference type="CDD" id="cd04181">
    <property type="entry name" value="NTP_transferase"/>
    <property type="match status" value="1"/>
</dbReference>
<dbReference type="InterPro" id="IPR029044">
    <property type="entry name" value="Nucleotide-diphossugar_trans"/>
</dbReference>
<evidence type="ECO:0000313" key="2">
    <source>
        <dbReference type="EMBL" id="GAP39307.1"/>
    </source>
</evidence>
<dbReference type="PANTHER" id="PTHR22572">
    <property type="entry name" value="SUGAR-1-PHOSPHATE GUANYL TRANSFERASE"/>
    <property type="match status" value="1"/>
</dbReference>
<evidence type="ECO:0000259" key="1">
    <source>
        <dbReference type="Pfam" id="PF00483"/>
    </source>
</evidence>
<dbReference type="Pfam" id="PF00483">
    <property type="entry name" value="NTP_transferase"/>
    <property type="match status" value="1"/>
</dbReference>
<protein>
    <submittedName>
        <fullName evidence="2">NDP-sugar pyrophosphorylase, includes eIF-2Bgamma, eIF-2Bepsilon, and LPS biosynthesis proteins</fullName>
    </submittedName>
</protein>
<dbReference type="SUPFAM" id="SSF53448">
    <property type="entry name" value="Nucleotide-diphospho-sugar transferases"/>
    <property type="match status" value="1"/>
</dbReference>
<dbReference type="AlphaFoldDB" id="A0A0K8P9H3"/>
<keyword evidence="3" id="KW-1185">Reference proteome</keyword>
<sequence>MKKHIQIVIPMAGFGSRLRPLTWSKPKPLIDIAGKTSLDYLLSEFSSLNQDFEQEFIFIIAPNGWQIKSYMESHYPDVKCRFVVQEEMKGQSHAIYLARELIHGPMLMTFSDTIIEGDLSFLANEKSDGIAWVQWNPEPQRFGVAITDPNNQVERFIEKPATDEHKLVIVGFYYFSEGKDLIAAIEEQISKNISLKNEYYIADAINVMIQHGAKFRTEETKLWLDTGVPETVLSSNQYFLDHGNDNSSVASQRKSVAIIPPVFIAEDAIIEHACIGPYVSIAGGCEIRNAVIENTIIAEKSVISNIVMKDSMVGTKAQINNHSKRLFIGDNSITGDD</sequence>
<dbReference type="Proteomes" id="UP000053370">
    <property type="component" value="Unassembled WGS sequence"/>
</dbReference>